<proteinExistence type="predicted"/>
<dbReference type="Gene3D" id="1.25.40.10">
    <property type="entry name" value="Tetratricopeptide repeat domain"/>
    <property type="match status" value="1"/>
</dbReference>
<dbReference type="OrthoDB" id="5589266at2759"/>
<organism evidence="1 2">
    <name type="scientific">Syncephalis pseudoplumigaleata</name>
    <dbReference type="NCBI Taxonomy" id="1712513"/>
    <lineage>
        <taxon>Eukaryota</taxon>
        <taxon>Fungi</taxon>
        <taxon>Fungi incertae sedis</taxon>
        <taxon>Zoopagomycota</taxon>
        <taxon>Zoopagomycotina</taxon>
        <taxon>Zoopagomycetes</taxon>
        <taxon>Zoopagales</taxon>
        <taxon>Piptocephalidaceae</taxon>
        <taxon>Syncephalis</taxon>
    </lineage>
</organism>
<evidence type="ECO:0000313" key="1">
    <source>
        <dbReference type="EMBL" id="RKP24356.1"/>
    </source>
</evidence>
<gene>
    <name evidence="1" type="ORF">SYNPS1DRAFT_29875</name>
</gene>
<protein>
    <submittedName>
        <fullName evidence="1">Uncharacterized protein</fullName>
    </submittedName>
</protein>
<dbReference type="AlphaFoldDB" id="A0A4P9YWC0"/>
<dbReference type="Proteomes" id="UP000278143">
    <property type="component" value="Unassembled WGS sequence"/>
</dbReference>
<name>A0A4P9YWC0_9FUNG</name>
<reference evidence="2" key="1">
    <citation type="journal article" date="2018" name="Nat. Microbiol.">
        <title>Leveraging single-cell genomics to expand the fungal tree of life.</title>
        <authorList>
            <person name="Ahrendt S.R."/>
            <person name="Quandt C.A."/>
            <person name="Ciobanu D."/>
            <person name="Clum A."/>
            <person name="Salamov A."/>
            <person name="Andreopoulos B."/>
            <person name="Cheng J.F."/>
            <person name="Woyke T."/>
            <person name="Pelin A."/>
            <person name="Henrissat B."/>
            <person name="Reynolds N.K."/>
            <person name="Benny G.L."/>
            <person name="Smith M.E."/>
            <person name="James T.Y."/>
            <person name="Grigoriev I.V."/>
        </authorList>
    </citation>
    <scope>NUCLEOTIDE SEQUENCE [LARGE SCALE GENOMIC DNA]</scope>
    <source>
        <strain evidence="2">Benny S71-1</strain>
    </source>
</reference>
<keyword evidence="2" id="KW-1185">Reference proteome</keyword>
<dbReference type="InterPro" id="IPR011990">
    <property type="entry name" value="TPR-like_helical_dom_sf"/>
</dbReference>
<dbReference type="EMBL" id="KZ990279">
    <property type="protein sequence ID" value="RKP24356.1"/>
    <property type="molecule type" value="Genomic_DNA"/>
</dbReference>
<evidence type="ECO:0000313" key="2">
    <source>
        <dbReference type="Proteomes" id="UP000278143"/>
    </source>
</evidence>
<sequence>MIHRTAALFACRACQQRLLSTAIANSEEAAPESDEQEKRDTAAVAHGYIERRRQRNRWYNYYKEPPQTIGRQSTLLKVASELSPSTSRGIEHGHDGLGEFDRVVNSVRGVDDHQLEIPSGDEDMEIVMLRDALVNNNLDSAWALFTSINGKGLLRRIPPSLLSRLLVTIRHTCQHRIEMALANEQGRITNRIHLNDYLYALFEAMHQHDGQFSRPRDYAFWMLWLLQQPRTRTKAQLTARRISTAKMALNVYLKAEAQQLEEDARLMVAVSLAIWYLSQEKASKMAWMRKITLAAHNLAKLLAIGADWMSPLLARDLFIAAHRSLEHTSQELPAPALSTATLQKLKIAHTHRLQTYDRAIVELIGLPGSNVLIASEVYEMMRKDGFYPPPNTWANFVIACARRWKFRMALRLWNDRREAGLPCSFRAGRELIRQLAHRNYHNNALLIYQDICAHSGRGHAVWPAHATIIPILLQKGQLTEVDRILDTWSLDYNRRRATRRQVASHDDDDDDEEEEEDGAFPSFFDASVDHAAEPAELAKWHGMLIDAYARRGQHEDAERIAWKQDTQQSKHSIDQALCRQVKHLVFAIKLQPQRVMRAS</sequence>
<accession>A0A4P9YWC0</accession>